<proteinExistence type="predicted"/>
<dbReference type="AlphaFoldDB" id="A0A0F7JS31"/>
<evidence type="ECO:0000256" key="1">
    <source>
        <dbReference type="SAM" id="Phobius"/>
    </source>
</evidence>
<keyword evidence="1" id="KW-1133">Transmembrane helix</keyword>
<keyword evidence="3" id="KW-1185">Reference proteome</keyword>
<protein>
    <submittedName>
        <fullName evidence="2">Uncharacterized protein</fullName>
    </submittedName>
</protein>
<dbReference type="PATRIC" id="fig|1309411.5.peg.3095"/>
<keyword evidence="1" id="KW-0812">Transmembrane</keyword>
<reference evidence="2 3" key="1">
    <citation type="submission" date="2015-01" db="EMBL/GenBank/DDBJ databases">
        <title>Deinococcus soli/N5/whole genome sequencing.</title>
        <authorList>
            <person name="Kim M.K."/>
            <person name="Srinivasan S."/>
            <person name="Lee J.-J."/>
        </authorList>
    </citation>
    <scope>NUCLEOTIDE SEQUENCE [LARGE SCALE GENOMIC DNA]</scope>
    <source>
        <strain evidence="2 3">N5</strain>
    </source>
</reference>
<dbReference type="EMBL" id="CP011389">
    <property type="protein sequence ID" value="AKH18134.1"/>
    <property type="molecule type" value="Genomic_DNA"/>
</dbReference>
<name>A0A0F7JS31_9DEIO</name>
<keyword evidence="1" id="KW-0472">Membrane</keyword>
<evidence type="ECO:0000313" key="2">
    <source>
        <dbReference type="EMBL" id="AKH18134.1"/>
    </source>
</evidence>
<feature type="transmembrane region" description="Helical" evidence="1">
    <location>
        <begin position="115"/>
        <end position="132"/>
    </location>
</feature>
<dbReference type="KEGG" id="dch:SY84_15160"/>
<organism evidence="2 3">
    <name type="scientific">Deinococcus soli</name>
    <name type="common">ex Cha et al. 2016</name>
    <dbReference type="NCBI Taxonomy" id="1309411"/>
    <lineage>
        <taxon>Bacteria</taxon>
        <taxon>Thermotogati</taxon>
        <taxon>Deinococcota</taxon>
        <taxon>Deinococci</taxon>
        <taxon>Deinococcales</taxon>
        <taxon>Deinococcaceae</taxon>
        <taxon>Deinococcus</taxon>
    </lineage>
</organism>
<dbReference type="Proteomes" id="UP000034024">
    <property type="component" value="Chromosome"/>
</dbReference>
<feature type="transmembrane region" description="Helical" evidence="1">
    <location>
        <begin position="89"/>
        <end position="109"/>
    </location>
</feature>
<feature type="transmembrane region" description="Helical" evidence="1">
    <location>
        <begin position="58"/>
        <end position="77"/>
    </location>
</feature>
<sequence>MSFLLTGVWRGTLYTAGSVLVFLATLLVLRAGEAFRLSEAWFSPQALWRNLEATGPDFMRLGLLTLLPAALLGGLFGGSARRGAARHGVAALVMVVLLGGWSAMGVGTLTLLPGALAGIALTALIGSVWGAVRRRHARVRG</sequence>
<gene>
    <name evidence="2" type="ORF">SY84_15160</name>
</gene>
<evidence type="ECO:0000313" key="3">
    <source>
        <dbReference type="Proteomes" id="UP000034024"/>
    </source>
</evidence>
<dbReference type="RefSeq" id="WP_046844701.1">
    <property type="nucleotide sequence ID" value="NZ_BMHJ01000002.1"/>
</dbReference>
<accession>A0A0F7JS31</accession>